<dbReference type="Pfam" id="PF13531">
    <property type="entry name" value="SBP_bac_11"/>
    <property type="match status" value="1"/>
</dbReference>
<dbReference type="Proteomes" id="UP000256621">
    <property type="component" value="Chromosome"/>
</dbReference>
<evidence type="ECO:0000256" key="2">
    <source>
        <dbReference type="ARBA" id="ARBA00022723"/>
    </source>
</evidence>
<dbReference type="CDD" id="cd13538">
    <property type="entry name" value="PBP2_ModA_like_1"/>
    <property type="match status" value="1"/>
</dbReference>
<dbReference type="Gene3D" id="3.40.190.10">
    <property type="entry name" value="Periplasmic binding protein-like II"/>
    <property type="match status" value="2"/>
</dbReference>
<dbReference type="AlphaFoldDB" id="A0AAD0VND0"/>
<dbReference type="InterPro" id="IPR050682">
    <property type="entry name" value="ModA/WtpA"/>
</dbReference>
<name>A0AAD0VND0_CUTAC</name>
<dbReference type="NCBIfam" id="TIGR01256">
    <property type="entry name" value="modA"/>
    <property type="match status" value="1"/>
</dbReference>
<dbReference type="GeneID" id="92856484"/>
<dbReference type="GO" id="GO:0015689">
    <property type="term" value="P:molybdate ion transport"/>
    <property type="evidence" value="ECO:0007669"/>
    <property type="project" value="InterPro"/>
</dbReference>
<dbReference type="PIRSF" id="PIRSF004846">
    <property type="entry name" value="ModA"/>
    <property type="match status" value="1"/>
</dbReference>
<dbReference type="SUPFAM" id="SSF53850">
    <property type="entry name" value="Periplasmic binding protein-like II"/>
    <property type="match status" value="1"/>
</dbReference>
<keyword evidence="3" id="KW-0732">Signal</keyword>
<comment type="similarity">
    <text evidence="1">Belongs to the bacterial solute-binding protein ModA family.</text>
</comment>
<evidence type="ECO:0000256" key="1">
    <source>
        <dbReference type="ARBA" id="ARBA00009175"/>
    </source>
</evidence>
<dbReference type="PANTHER" id="PTHR30632:SF0">
    <property type="entry name" value="SULFATE-BINDING PROTEIN"/>
    <property type="match status" value="1"/>
</dbReference>
<accession>A0AAD0VND0</accession>
<proteinExistence type="inferred from homology"/>
<dbReference type="EMBL" id="CP031442">
    <property type="protein sequence ID" value="AXM06607.1"/>
    <property type="molecule type" value="Genomic_DNA"/>
</dbReference>
<dbReference type="RefSeq" id="WP_002516669.1">
    <property type="nucleotide sequence ID" value="NZ_AP019664.1"/>
</dbReference>
<sequence length="259" mass="27291">MIEMSRVSLRTCAIAAVAAVLLAACGSGPSSTQPSAAPTRLTVFAAASLTRSYEQIGEQFERKYPRVDVQFSFEGSQNLVAQMAQGAPADVLATADQRSMNKAVEQNLVNVPRQFASNVLTLVTPAHNPARVTGLNSSLRGAKLVICAPEVPCGNATRKLANKLGVTLKPVSEEQKVTDVRGKVESGEADVGIVYRTDALAAGNKVDVIPIGRANEVVNHYPIATAVGATHQGLAKRFVEYVMSADAQKILSDDGFSGP</sequence>
<gene>
    <name evidence="4" type="primary">modA</name>
    <name evidence="4" type="ORF">DXN06_05200</name>
</gene>
<keyword evidence="2" id="KW-0479">Metal-binding</keyword>
<protein>
    <submittedName>
        <fullName evidence="4">Molybdate ABC transporter substrate-binding protein</fullName>
    </submittedName>
</protein>
<dbReference type="PANTHER" id="PTHR30632">
    <property type="entry name" value="MOLYBDATE-BINDING PERIPLASMIC PROTEIN"/>
    <property type="match status" value="1"/>
</dbReference>
<dbReference type="InterPro" id="IPR005950">
    <property type="entry name" value="ModA"/>
</dbReference>
<evidence type="ECO:0000256" key="3">
    <source>
        <dbReference type="ARBA" id="ARBA00022729"/>
    </source>
</evidence>
<organism evidence="4 5">
    <name type="scientific">Cutibacterium acnes</name>
    <name type="common">Propionibacterium acnes</name>
    <dbReference type="NCBI Taxonomy" id="1747"/>
    <lineage>
        <taxon>Bacteria</taxon>
        <taxon>Bacillati</taxon>
        <taxon>Actinomycetota</taxon>
        <taxon>Actinomycetes</taxon>
        <taxon>Propionibacteriales</taxon>
        <taxon>Propionibacteriaceae</taxon>
        <taxon>Cutibacterium</taxon>
    </lineage>
</organism>
<reference evidence="4 5" key="1">
    <citation type="submission" date="2018-08" db="EMBL/GenBank/DDBJ databases">
        <title>Genome sequencing of Cutibacterium acnes KCOM 1315.</title>
        <authorList>
            <person name="Kook J.-K."/>
            <person name="Park S.-N."/>
            <person name="Lim Y.K."/>
        </authorList>
    </citation>
    <scope>NUCLEOTIDE SEQUENCE [LARGE SCALE GENOMIC DNA]</scope>
    <source>
        <strain evidence="4 5">KCOM 1315</strain>
    </source>
</reference>
<dbReference type="PROSITE" id="PS51257">
    <property type="entry name" value="PROKAR_LIPOPROTEIN"/>
    <property type="match status" value="1"/>
</dbReference>
<evidence type="ECO:0000313" key="5">
    <source>
        <dbReference type="Proteomes" id="UP000256621"/>
    </source>
</evidence>
<dbReference type="GO" id="GO:0046872">
    <property type="term" value="F:metal ion binding"/>
    <property type="evidence" value="ECO:0007669"/>
    <property type="project" value="UniProtKB-KW"/>
</dbReference>
<evidence type="ECO:0000313" key="4">
    <source>
        <dbReference type="EMBL" id="AXM06607.1"/>
    </source>
</evidence>
<dbReference type="GO" id="GO:0030973">
    <property type="term" value="F:molybdate ion binding"/>
    <property type="evidence" value="ECO:0007669"/>
    <property type="project" value="TreeGrafter"/>
</dbReference>